<feature type="transmembrane region" description="Helical" evidence="6">
    <location>
        <begin position="184"/>
        <end position="207"/>
    </location>
</feature>
<organism evidence="7 8">
    <name type="scientific">Georgenia daeguensis</name>
    <dbReference type="NCBI Taxonomy" id="908355"/>
    <lineage>
        <taxon>Bacteria</taxon>
        <taxon>Bacillati</taxon>
        <taxon>Actinomycetota</taxon>
        <taxon>Actinomycetes</taxon>
        <taxon>Micrococcales</taxon>
        <taxon>Bogoriellaceae</taxon>
        <taxon>Georgenia</taxon>
    </lineage>
</organism>
<accession>A0ABP8ES98</accession>
<dbReference type="RefSeq" id="WP_345038869.1">
    <property type="nucleotide sequence ID" value="NZ_BAABBA010000005.1"/>
</dbReference>
<reference evidence="8" key="1">
    <citation type="journal article" date="2019" name="Int. J. Syst. Evol. Microbiol.">
        <title>The Global Catalogue of Microorganisms (GCM) 10K type strain sequencing project: providing services to taxonomists for standard genome sequencing and annotation.</title>
        <authorList>
            <consortium name="The Broad Institute Genomics Platform"/>
            <consortium name="The Broad Institute Genome Sequencing Center for Infectious Disease"/>
            <person name="Wu L."/>
            <person name="Ma J."/>
        </authorList>
    </citation>
    <scope>NUCLEOTIDE SEQUENCE [LARGE SCALE GENOMIC DNA]</scope>
    <source>
        <strain evidence="8">JCM 17459</strain>
    </source>
</reference>
<feature type="transmembrane region" description="Helical" evidence="6">
    <location>
        <begin position="87"/>
        <end position="109"/>
    </location>
</feature>
<sequence>MVKAEESLTRRLVSTGLSRIGLLPVSVGATLLAQGLAIDAVGVTQFGVISLVTTMPQLLTFLDFGIGTALINGFARGDRPSARRQTRVALAILGIVAFLVLLTGVALQLTVGWRKLLGSDIFLYGYWPPLLFLLMFACSIPFGLGARILTGLGRVALATILQTIFPLMNLACAIAGYFGSQPGLFIIGPACAQLAVAILTFVVATRIAGFKGNTSLSPTFGTAADRLGIFQTAWPMLITMMGVPVALQSHRIALSHMASAEALGVYAVAMVFYAPAMSLVNQVLSNLWPHFAGIASKQGEFVANTHFWSIFRKSAFMLVLYAAVFFVLAPVGVQVLSEVSVPRHLWAAMAVLILIQGLQAVPGMYLTDARGLRFQAVSVSLMCLTALALMLVLTPMMGAVGPVLSSVLAVILAQLIPELLLLGPFMRWKRARQ</sequence>
<dbReference type="InterPro" id="IPR050833">
    <property type="entry name" value="Poly_Biosynth_Transport"/>
</dbReference>
<feature type="transmembrane region" description="Helical" evidence="6">
    <location>
        <begin position="58"/>
        <end position="75"/>
    </location>
</feature>
<evidence type="ECO:0000313" key="8">
    <source>
        <dbReference type="Proteomes" id="UP001499841"/>
    </source>
</evidence>
<feature type="transmembrane region" description="Helical" evidence="6">
    <location>
        <begin position="403"/>
        <end position="423"/>
    </location>
</feature>
<evidence type="ECO:0000256" key="3">
    <source>
        <dbReference type="ARBA" id="ARBA00022692"/>
    </source>
</evidence>
<comment type="subcellular location">
    <subcellularLocation>
        <location evidence="1">Cell membrane</location>
        <topology evidence="1">Multi-pass membrane protein</topology>
    </subcellularLocation>
</comment>
<keyword evidence="4 6" id="KW-1133">Transmembrane helix</keyword>
<keyword evidence="3 6" id="KW-0812">Transmembrane</keyword>
<comment type="caution">
    <text evidence="7">The sequence shown here is derived from an EMBL/GenBank/DDBJ whole genome shotgun (WGS) entry which is preliminary data.</text>
</comment>
<feature type="transmembrane region" description="Helical" evidence="6">
    <location>
        <begin position="121"/>
        <end position="144"/>
    </location>
</feature>
<evidence type="ECO:0000256" key="1">
    <source>
        <dbReference type="ARBA" id="ARBA00004651"/>
    </source>
</evidence>
<feature type="transmembrane region" description="Helical" evidence="6">
    <location>
        <begin position="345"/>
        <end position="365"/>
    </location>
</feature>
<keyword evidence="5 6" id="KW-0472">Membrane</keyword>
<keyword evidence="2" id="KW-1003">Cell membrane</keyword>
<dbReference type="Proteomes" id="UP001499841">
    <property type="component" value="Unassembled WGS sequence"/>
</dbReference>
<feature type="transmembrane region" description="Helical" evidence="6">
    <location>
        <begin position="20"/>
        <end position="38"/>
    </location>
</feature>
<gene>
    <name evidence="7" type="ORF">GCM10022262_12280</name>
</gene>
<evidence type="ECO:0000256" key="5">
    <source>
        <dbReference type="ARBA" id="ARBA00023136"/>
    </source>
</evidence>
<evidence type="ECO:0000256" key="2">
    <source>
        <dbReference type="ARBA" id="ARBA00022475"/>
    </source>
</evidence>
<feature type="transmembrane region" description="Helical" evidence="6">
    <location>
        <begin position="377"/>
        <end position="397"/>
    </location>
</feature>
<feature type="transmembrane region" description="Helical" evidence="6">
    <location>
        <begin position="253"/>
        <end position="274"/>
    </location>
</feature>
<evidence type="ECO:0000256" key="6">
    <source>
        <dbReference type="SAM" id="Phobius"/>
    </source>
</evidence>
<keyword evidence="8" id="KW-1185">Reference proteome</keyword>
<feature type="transmembrane region" description="Helical" evidence="6">
    <location>
        <begin position="227"/>
        <end position="247"/>
    </location>
</feature>
<feature type="transmembrane region" description="Helical" evidence="6">
    <location>
        <begin position="156"/>
        <end position="178"/>
    </location>
</feature>
<evidence type="ECO:0008006" key="9">
    <source>
        <dbReference type="Google" id="ProtNLM"/>
    </source>
</evidence>
<evidence type="ECO:0000313" key="7">
    <source>
        <dbReference type="EMBL" id="GAA4286869.1"/>
    </source>
</evidence>
<protein>
    <recommendedName>
        <fullName evidence="9">Oligosaccharide flippase family protein</fullName>
    </recommendedName>
</protein>
<dbReference type="EMBL" id="BAABBA010000005">
    <property type="protein sequence ID" value="GAA4286869.1"/>
    <property type="molecule type" value="Genomic_DNA"/>
</dbReference>
<dbReference type="PANTHER" id="PTHR30250:SF26">
    <property type="entry name" value="PSMA PROTEIN"/>
    <property type="match status" value="1"/>
</dbReference>
<evidence type="ECO:0000256" key="4">
    <source>
        <dbReference type="ARBA" id="ARBA00022989"/>
    </source>
</evidence>
<dbReference type="PANTHER" id="PTHR30250">
    <property type="entry name" value="PST FAMILY PREDICTED COLANIC ACID TRANSPORTER"/>
    <property type="match status" value="1"/>
</dbReference>
<feature type="transmembrane region" description="Helical" evidence="6">
    <location>
        <begin position="315"/>
        <end position="333"/>
    </location>
</feature>
<name>A0ABP8ES98_9MICO</name>
<proteinExistence type="predicted"/>